<reference evidence="2 3" key="1">
    <citation type="submission" date="2017-03" db="EMBL/GenBank/DDBJ databases">
        <title>Genomes of endolithic fungi from Antarctica.</title>
        <authorList>
            <person name="Coleine C."/>
            <person name="Masonjones S."/>
            <person name="Stajich J.E."/>
        </authorList>
    </citation>
    <scope>NUCLEOTIDE SEQUENCE [LARGE SCALE GENOMIC DNA]</scope>
    <source>
        <strain evidence="2 3">CCFEE 5187</strain>
    </source>
</reference>
<protein>
    <recommendedName>
        <fullName evidence="1">SRR1-like domain-containing protein</fullName>
    </recommendedName>
</protein>
<gene>
    <name evidence="2" type="ORF">B0A49_08773</name>
</gene>
<proteinExistence type="predicted"/>
<keyword evidence="3" id="KW-1185">Reference proteome</keyword>
<evidence type="ECO:0000313" key="2">
    <source>
        <dbReference type="EMBL" id="TKA64201.1"/>
    </source>
</evidence>
<dbReference type="STRING" id="331657.A0A4U0WMJ9"/>
<dbReference type="Pfam" id="PF07985">
    <property type="entry name" value="SRR1"/>
    <property type="match status" value="1"/>
</dbReference>
<dbReference type="PANTHER" id="PTHR42080">
    <property type="entry name" value="SRR1 DOMAIN-CONTAINING PROTEIN"/>
    <property type="match status" value="1"/>
</dbReference>
<dbReference type="OrthoDB" id="5318346at2759"/>
<sequence>MPHSTRRNKKSSWAKRIETTTSDGWTVVAHTNPSASAINHSERETSTDVRYILPGLTLERLQSDYDRARVQWQDGECHTRLTEILSRTTWDVEHAVCLGVGSFSVDTQNKWRSLWQLVAFTSIVSAVSKGSTAIKVWAQDPCFTPLDTEFLESLGISVVHHPQAKQHITGKAFLYAPFVDWSITLDFALDETDPSLYIGTDIEQIMDTLERISKTYQYDRYTSEEKTVDTERYIAIAERFCKGRDTCAFPKYEGQAYWQDGLKIYWKEEAEKD</sequence>
<organism evidence="2 3">
    <name type="scientific">Cryomyces minteri</name>
    <dbReference type="NCBI Taxonomy" id="331657"/>
    <lineage>
        <taxon>Eukaryota</taxon>
        <taxon>Fungi</taxon>
        <taxon>Dikarya</taxon>
        <taxon>Ascomycota</taxon>
        <taxon>Pezizomycotina</taxon>
        <taxon>Dothideomycetes</taxon>
        <taxon>Dothideomycetes incertae sedis</taxon>
        <taxon>Cryomyces</taxon>
    </lineage>
</organism>
<evidence type="ECO:0000259" key="1">
    <source>
        <dbReference type="Pfam" id="PF07985"/>
    </source>
</evidence>
<evidence type="ECO:0000313" key="3">
    <source>
        <dbReference type="Proteomes" id="UP000308768"/>
    </source>
</evidence>
<dbReference type="AlphaFoldDB" id="A0A4U0WMJ9"/>
<dbReference type="Proteomes" id="UP000308768">
    <property type="component" value="Unassembled WGS sequence"/>
</dbReference>
<dbReference type="InterPro" id="IPR012942">
    <property type="entry name" value="SRR1-like"/>
</dbReference>
<accession>A0A4U0WMJ9</accession>
<comment type="caution">
    <text evidence="2">The sequence shown here is derived from an EMBL/GenBank/DDBJ whole genome shotgun (WGS) entry which is preliminary data.</text>
</comment>
<dbReference type="PANTHER" id="PTHR42080:SF1">
    <property type="entry name" value="SRR1-LIKE DOMAIN-CONTAINING PROTEIN"/>
    <property type="match status" value="1"/>
</dbReference>
<name>A0A4U0WMJ9_9PEZI</name>
<dbReference type="EMBL" id="NAJN01001300">
    <property type="protein sequence ID" value="TKA64201.1"/>
    <property type="molecule type" value="Genomic_DNA"/>
</dbReference>
<feature type="domain" description="SRR1-like" evidence="1">
    <location>
        <begin position="85"/>
        <end position="226"/>
    </location>
</feature>